<gene>
    <name evidence="2" type="ORF">A9K56_11325</name>
</gene>
<dbReference type="Proteomes" id="UP000092125">
    <property type="component" value="Unassembled WGS sequence"/>
</dbReference>
<comment type="caution">
    <text evidence="2">The sequence shown here is derived from an EMBL/GenBank/DDBJ whole genome shotgun (WGS) entry which is preliminary data.</text>
</comment>
<accession>A0AAP7GTY4</accession>
<name>A0AAP7GTY4_STEMA</name>
<dbReference type="Gene3D" id="3.40.710.10">
    <property type="entry name" value="DD-peptidase/beta-lactamase superfamily"/>
    <property type="match status" value="1"/>
</dbReference>
<reference evidence="2 3" key="1">
    <citation type="submission" date="2016-05" db="EMBL/GenBank/DDBJ databases">
        <title>Draft Genome Sequences of Stenotrophomonas maltophilia Strains Sm32COP, Sm41DVV, Sm46PAILV, SmF3, SmF22, SmSOFb1 and SmCVFa1, Isolated from Different Manures, in France.</title>
        <authorList>
            <person name="Nazaret S."/>
            <person name="Bodilis J."/>
        </authorList>
    </citation>
    <scope>NUCLEOTIDE SEQUENCE [LARGE SCALE GENOMIC DNA]</scope>
    <source>
        <strain evidence="2 3">Sm41DVV</strain>
    </source>
</reference>
<protein>
    <submittedName>
        <fullName evidence="2">Penicillin-binding protein</fullName>
    </submittedName>
</protein>
<feature type="domain" description="Beta-lactamase-related" evidence="1">
    <location>
        <begin position="26"/>
        <end position="377"/>
    </location>
</feature>
<dbReference type="Pfam" id="PF00144">
    <property type="entry name" value="Beta-lactamase"/>
    <property type="match status" value="1"/>
</dbReference>
<dbReference type="EMBL" id="LYVI01000006">
    <property type="protein sequence ID" value="OBU61279.1"/>
    <property type="molecule type" value="Genomic_DNA"/>
</dbReference>
<evidence type="ECO:0000313" key="3">
    <source>
        <dbReference type="Proteomes" id="UP000092125"/>
    </source>
</evidence>
<proteinExistence type="predicted"/>
<evidence type="ECO:0000313" key="2">
    <source>
        <dbReference type="EMBL" id="OBU61279.1"/>
    </source>
</evidence>
<dbReference type="SUPFAM" id="SSF56601">
    <property type="entry name" value="beta-lactamase/transpeptidase-like"/>
    <property type="match status" value="1"/>
</dbReference>
<dbReference type="AlphaFoldDB" id="A0AAP7GTY4"/>
<dbReference type="InterPro" id="IPR012338">
    <property type="entry name" value="Beta-lactam/transpept-like"/>
</dbReference>
<sequence length="423" mass="45671">MASVLLAFALYCPFAEARQSPAEVLADIERNGRAAHSDAVLIQKDGVPLLDVASTSEPIHLMSATKSIMALAIGLLLDDGKLASLDEPVSAIYPEWRQGQKRDITVRMLLEHTSGLQNVPNAGVELESAPDLVQLALAAEITSVPGSAFSYNNKATNLLPGIIARLAGQPVDAYLEARLFRPLGITRYDWMKDEAGTPLGMAGLSLSARDLAAIGQLMLDGGVAKDGTRLMSEHAISLMTVESTQSADVGLLWWRLPEWERYTLRKDAQRTLRERGVSDRLQHALLAAEGSTFASKSALMAHLSQQLGDDWQPLYATEITGRGLKIADLFQSQRGPVSAYAANGYLGQHLVVVPEQRIVAVRLIQRRESHAFPVDDYATFPAEIIRLAKSMPALAAPATGIGGAQDDVAVHTEIRSTASPIRL</sequence>
<dbReference type="InterPro" id="IPR001466">
    <property type="entry name" value="Beta-lactam-related"/>
</dbReference>
<evidence type="ECO:0000259" key="1">
    <source>
        <dbReference type="Pfam" id="PF00144"/>
    </source>
</evidence>
<dbReference type="PANTHER" id="PTHR43283:SF7">
    <property type="entry name" value="BETA-LACTAMASE-RELATED DOMAIN-CONTAINING PROTEIN"/>
    <property type="match status" value="1"/>
</dbReference>
<dbReference type="PANTHER" id="PTHR43283">
    <property type="entry name" value="BETA-LACTAMASE-RELATED"/>
    <property type="match status" value="1"/>
</dbReference>
<organism evidence="2 3">
    <name type="scientific">Stenotrophomonas maltophilia</name>
    <name type="common">Pseudomonas maltophilia</name>
    <name type="synonym">Xanthomonas maltophilia</name>
    <dbReference type="NCBI Taxonomy" id="40324"/>
    <lineage>
        <taxon>Bacteria</taxon>
        <taxon>Pseudomonadati</taxon>
        <taxon>Pseudomonadota</taxon>
        <taxon>Gammaproteobacteria</taxon>
        <taxon>Lysobacterales</taxon>
        <taxon>Lysobacteraceae</taxon>
        <taxon>Stenotrophomonas</taxon>
        <taxon>Stenotrophomonas maltophilia group</taxon>
    </lineage>
</organism>
<dbReference type="InterPro" id="IPR050789">
    <property type="entry name" value="Diverse_Enzym_Activities"/>
</dbReference>